<feature type="compositionally biased region" description="Basic residues" evidence="1">
    <location>
        <begin position="1451"/>
        <end position="1460"/>
    </location>
</feature>
<dbReference type="SUPFAM" id="SSF52540">
    <property type="entry name" value="P-loop containing nucleoside triphosphate hydrolases"/>
    <property type="match status" value="2"/>
</dbReference>
<dbReference type="SMART" id="SM00382">
    <property type="entry name" value="AAA"/>
    <property type="match status" value="2"/>
</dbReference>
<dbReference type="InterPro" id="IPR041677">
    <property type="entry name" value="DNA2/NAM7_AAA_11"/>
</dbReference>
<accession>A0A8B8A2Y0</accession>
<dbReference type="Pfam" id="PF13087">
    <property type="entry name" value="AAA_12"/>
    <property type="match status" value="2"/>
</dbReference>
<feature type="compositionally biased region" description="Basic and acidic residues" evidence="1">
    <location>
        <begin position="243"/>
        <end position="256"/>
    </location>
</feature>
<dbReference type="FunFam" id="3.40.50.300:FF:000419">
    <property type="entry name" value="Probable helicase with zinc finger domain"/>
    <property type="match status" value="1"/>
</dbReference>
<evidence type="ECO:0000259" key="2">
    <source>
        <dbReference type="PROSITE" id="PS00028"/>
    </source>
</evidence>
<dbReference type="Gene3D" id="3.40.50.300">
    <property type="entry name" value="P-loop containing nucleotide triphosphate hydrolases"/>
    <property type="match status" value="4"/>
</dbReference>
<dbReference type="SMART" id="SM00955">
    <property type="entry name" value="RNB"/>
    <property type="match status" value="1"/>
</dbReference>
<keyword evidence="3" id="KW-1185">Reference proteome</keyword>
<dbReference type="OMA" id="CPRSDCM"/>
<sequence length="3120" mass="354580">MCFASNASKVVGQRGGSDPAVCASSGAHDWLQERAAVLFSKKEGWRKVKPRHPKLRREVYPRVCKLGDACPRSDCMFPHIEEEVHLWHYMGKYNIKTIDGVISQRQASQGVNKKHSTSSNNEQHEQQNQRSSTDNGKKSSVSSAVAKSQTKAETPLQLQRRASTPNITAKPLSAGKGSKTASSGTLLPVSKTATIKQSPQSQPKGRASASKMTETGGTMEGTERSPEAAPSSSLMPATSPESKSPHGKDSTPDAKKTPVPTTPSFRHPIKYVCGICFERHGRSGVVEQRTCNGVKSKVCASQASHAWKQFKIVAMFSDTKKRWCKVRPRHHKLRPTVQPQLCTRGEACPRSDCMFPHIKEEIELWVYMADHKMKTLAEVISAGKESTEDTKVQSDVSKASHPAASAPSEEHCHPCSYCNKSYPASWQLEQHIQTKEHWSKVNSDEDKKDQWKQRDPPWNVVNGQYQECLENKRDSCVFTDCTKAHSKEELEEWMERHRYRMMKVRKAKERKLYAFMDEVLEKYNSSTKGRDVIAEELPGIHVKCSEDLTQYLIGKGKDQDSAYTWTFTIKVSDTKSLKRVCLFYDENRHYFRLSRPANESEAQVCPGNLIVEQDGRTYQIDVIFRSQILGSFSQWVLFDLGSEPYLARKLKVQVGLSVQHEIFDETQEEVKPVVVWNSSNSEIVRIVEEDYQLSFSEEKLLSSYRVPATVGIDDLKEMSRENYREFMHRMLYLEELECNRKISKFSTDSTLKCLDTIYVETSTGTVTKFSVDGSKYGILDLKTVLMDDSETSQIIERSVRKIMLQFGTSEKIYEAAILLDQDELGRHKQETLHVKLSPTCVSDQNLQNGTPYQVKVQLQLNRLPFCYMHSAVDRLKNMDMVFPPKDKPQQLPTLSSEMKHLSDPHQNQALRFVSDYGGRSSRQMTGLGPVLVLGPFGTGKTHTLAMAVQRTLQLRPESKILICTQTNSAADLYITEHLDALVEKGSIDKMVRVCAKYRNIRTIPATVKRYVPIQNGEIQPLTADDIKASTVVITTLITSFLLESLELYGHFTHILIDEAGQALEAEVLQPLTLATEKTCVVLAGDHLQISPKVFSRTARHAKFHISLLERLFYQKVGRVMLSQNYRTCQEMLDFMFGAFYSGTRVSQQMKAVVSHEPHPRSKHPLVFCTVKGVDQRIGMSYINHYEVTQIGLIVKDLHDTWPKDKWGELNKNSVGIITPYTMQVRQIRNELRKLRLGNITVDRIHNVQGQQYRVLIISPVRTRSTINKADMTSYLPTISPANHPDDAFDYGFLSDPRLLNAACTRAQSLLMVVGDPSTLCSVGDCSQIWRRYLKECEKNGTLLGTSVAEIQHEIEAAKKRLNPCAAEFNPCGSWVGTPTPLVNDTTQKLSQVSEAPVLTEVDTWLQEDDSTIPDGILHELHRQITEDQCMLEETDATPDMDDEGSCDRKAPAKSKRKGHKYRMIQKSDRIILAFNCEDKPKRHGEHRDDDSDFEKGLKNDEHNERERKRAYEQVKEQPEKYKICSFHCEESGHTYAVPLDEGSSGKILITSKRRRGRALNQDEVIVEIIDDSDVLGLAESENKKCYGKVICICKRAARSALMMDIVCKLDEHMNNLMVPLDRTLPKLYIWSHNQEKSGKKGNKYVSPDFSTVSVYQYGNNPNGPMPFLENVKISRKDRQHTLFLVRYQKWLAALPYPIGAVTEVLPLGDNRENGLRILKLMHGVRDNWKPGVIEEVVEQFPDDWQIPKEELQTRYDARNQIVFTIDPPESQDLDDALSIESKDDNYVVGIHIADVSFFVSKDSPVDKEAKNRATSFYPPFDNPVNMFPERISNEVCSLLPDQDRLTVSVLAVMDKNGSIVGETKLTRSVIRSRRRLTYYDAEKIIGSNSSDREGLDTLEEKICTLSKLANARRRIRLGVGYYAFPHDTEKEEAQCPLAHSLVEEMMLLANQAVAIFLIEVYPDCSPLKRQLAPSDENVNDWVAKHGQHVVHSLELQSKSLPTTELDSNEAPRQMKVLKEKWDEIRTAVTQDAGQDQMASITDLITSDENHPQLGAAKANYLRIQERSGYINSGDYPGKSRHHTLKMDLYTHFTSPIRRYFDLVVHRMLVAAINDENARDRLHQSERPYSDSEIAELAHHCNYQHFNSRAFEKKTFALQYALRLREAPLLFKVFLTGFSDAGLDLLYPYRAFLPMKCPLNLLKPTSRPEISENDIRMQLQWKERVYELHHSEAVARQIHVSSHSQGTICTLDSETNVQISTEIWQELLQGIQAQNLTMIRQTIMDAENDQLLTRDQKKREKRRRRKCNIIEEVTCETSDAKKPLPFVNFKRDFQRGDVVQVQLKASIQKGVLMPSHQLFCLTPKLNLCTEHRANAIESFSSVAAHRPPARIKSIQKYQAVWLPILKMVSAYDAVLSDETSGLHGVDIEWKCSQDADNQPVKFCGVFEVKKMFCHNRNIKLRSGDFICIRYKDLPLDPNTKHSLLEFGNTSPSRGSFTVDRDKNTFVAHAVVSSVEDVDIWTDSWKLIVHVLVNQHSAPFPDALIVSKKVSKKISTASTISFTKRLESAVIRLDKAEQLTKDICLHQNPKVDQCDTVLKRMLDLGRRMTSFEIPNSPFPLPNKPQQDALKLALQQQFTIIQGPPGTGKTITGAHLTYFFTEVNKQLPNSGRGPPQVLYCGPSNKSVDVVAHYLLKLGISVIRVYNHLVEQQDYPLPGHGYGSSKIGHSQEAKMDPDLRHISLHYLIRQKANSCSELIREYDRKFQQPHYKIGFHELHQYKKLIHGAEAEELRKYKVVLCTCNEAGSGRVQNYLNVIQCIVDEAGMCSEPETLIPLVGTAKEVEEPNSTLKKLRHSPRQVVLIGDHKQLRPIIQERTAVELGMEISLLEKYGEEVTMLTIQYRMHESICAFPSEAFYKGKLVTDASVKRREPRLAAIWPGGRENPLVFCHHVGVEEIQSVRTEEGNEQSKGNSHEVKHVVRIVSVMVNRLGVKPDSLVVLAQYRLQKALIEEKLKEANLENVTVSTVITSQGREWDFVILSTVRSLPRVEIDDKPSPSWMKRNLGFICDENQMNVAITRPRMGLIILGNRFLLRVHKTWEKLLNHYHEKGAVVFAENFLKGYQ</sequence>
<dbReference type="Pfam" id="PF13086">
    <property type="entry name" value="AAA_11"/>
    <property type="match status" value="3"/>
</dbReference>
<evidence type="ECO:0000256" key="1">
    <source>
        <dbReference type="SAM" id="MobiDB-lite"/>
    </source>
</evidence>
<feature type="compositionally biased region" description="Basic and acidic residues" evidence="1">
    <location>
        <begin position="437"/>
        <end position="455"/>
    </location>
</feature>
<dbReference type="Proteomes" id="UP000694845">
    <property type="component" value="Unplaced"/>
</dbReference>
<dbReference type="GO" id="GO:0004540">
    <property type="term" value="F:RNA nuclease activity"/>
    <property type="evidence" value="ECO:0007669"/>
    <property type="project" value="InterPro"/>
</dbReference>
<dbReference type="PROSITE" id="PS00028">
    <property type="entry name" value="ZINC_FINGER_C2H2_1"/>
    <property type="match status" value="1"/>
</dbReference>
<feature type="domain" description="C2H2-type" evidence="2">
    <location>
        <begin position="415"/>
        <end position="437"/>
    </location>
</feature>
<dbReference type="GO" id="GO:0035198">
    <property type="term" value="F:miRNA binding"/>
    <property type="evidence" value="ECO:0007669"/>
    <property type="project" value="InterPro"/>
</dbReference>
<feature type="compositionally biased region" description="Acidic residues" evidence="1">
    <location>
        <begin position="1435"/>
        <end position="1444"/>
    </location>
</feature>
<dbReference type="OrthoDB" id="2285229at2759"/>
<dbReference type="InterPro" id="IPR027417">
    <property type="entry name" value="P-loop_NTPase"/>
</dbReference>
<evidence type="ECO:0000313" key="4">
    <source>
        <dbReference type="RefSeq" id="XP_022112078.1"/>
    </source>
</evidence>
<dbReference type="InterPro" id="IPR012340">
    <property type="entry name" value="NA-bd_OB-fold"/>
</dbReference>
<feature type="compositionally biased region" description="Polar residues" evidence="1">
    <location>
        <begin position="149"/>
        <end position="167"/>
    </location>
</feature>
<dbReference type="GeneID" id="110991168"/>
<evidence type="ECO:0000313" key="3">
    <source>
        <dbReference type="Proteomes" id="UP000694845"/>
    </source>
</evidence>
<dbReference type="InterPro" id="IPR039691">
    <property type="entry name" value="ZC3H7A/B"/>
</dbReference>
<feature type="region of interest" description="Disordered" evidence="1">
    <location>
        <begin position="1435"/>
        <end position="1460"/>
    </location>
</feature>
<dbReference type="InterPro" id="IPR041679">
    <property type="entry name" value="DNA2/NAM7-like_C"/>
</dbReference>
<dbReference type="FunFam" id="3.40.50.300:FF:001313">
    <property type="entry name" value="Helicase with zinc finger domain 2"/>
    <property type="match status" value="1"/>
</dbReference>
<dbReference type="InterPro" id="IPR001900">
    <property type="entry name" value="RNase_II/R"/>
</dbReference>
<dbReference type="GO" id="GO:0004386">
    <property type="term" value="F:helicase activity"/>
    <property type="evidence" value="ECO:0007669"/>
    <property type="project" value="InterPro"/>
</dbReference>
<feature type="compositionally biased region" description="Low complexity" evidence="1">
    <location>
        <begin position="172"/>
        <end position="186"/>
    </location>
</feature>
<dbReference type="InterPro" id="IPR047187">
    <property type="entry name" value="SF1_C_Upf1"/>
</dbReference>
<dbReference type="GO" id="GO:0035196">
    <property type="term" value="P:miRNA processing"/>
    <property type="evidence" value="ECO:0007669"/>
    <property type="project" value="TreeGrafter"/>
</dbReference>
<feature type="region of interest" description="Disordered" evidence="1">
    <location>
        <begin position="106"/>
        <end position="263"/>
    </location>
</feature>
<reference evidence="4" key="1">
    <citation type="submission" date="2025-08" db="UniProtKB">
        <authorList>
            <consortium name="RefSeq"/>
        </authorList>
    </citation>
    <scope>IDENTIFICATION</scope>
</reference>
<feature type="region of interest" description="Disordered" evidence="1">
    <location>
        <begin position="384"/>
        <end position="405"/>
    </location>
</feature>
<proteinExistence type="predicted"/>
<dbReference type="InterPro" id="IPR003593">
    <property type="entry name" value="AAA+_ATPase"/>
</dbReference>
<organism evidence="3 4">
    <name type="scientific">Acanthaster planci</name>
    <name type="common">Crown-of-thorns starfish</name>
    <dbReference type="NCBI Taxonomy" id="133434"/>
    <lineage>
        <taxon>Eukaryota</taxon>
        <taxon>Metazoa</taxon>
        <taxon>Echinodermata</taxon>
        <taxon>Eleutherozoa</taxon>
        <taxon>Asterozoa</taxon>
        <taxon>Asteroidea</taxon>
        <taxon>Valvatacea</taxon>
        <taxon>Valvatida</taxon>
        <taxon>Acanthasteridae</taxon>
        <taxon>Acanthaster</taxon>
    </lineage>
</organism>
<dbReference type="RefSeq" id="XP_022112078.1">
    <property type="nucleotide sequence ID" value="XM_022256386.1"/>
</dbReference>
<dbReference type="InterPro" id="IPR013087">
    <property type="entry name" value="Znf_C2H2_type"/>
</dbReference>
<protein>
    <submittedName>
        <fullName evidence="4">Helicase with zinc finger domain 2-like</fullName>
    </submittedName>
</protein>
<feature type="region of interest" description="Disordered" evidence="1">
    <location>
        <begin position="1480"/>
        <end position="1511"/>
    </location>
</feature>
<dbReference type="CDD" id="cd18808">
    <property type="entry name" value="SF1_C_Upf1"/>
    <property type="match status" value="2"/>
</dbReference>
<dbReference type="SUPFAM" id="SSF50249">
    <property type="entry name" value="Nucleic acid-binding proteins"/>
    <property type="match status" value="2"/>
</dbReference>
<dbReference type="Pfam" id="PF25049">
    <property type="entry name" value="OB_HELZ2"/>
    <property type="match status" value="1"/>
</dbReference>
<dbReference type="Pfam" id="PF00773">
    <property type="entry name" value="RNB"/>
    <property type="match status" value="1"/>
</dbReference>
<feature type="compositionally biased region" description="Low complexity" evidence="1">
    <location>
        <begin position="128"/>
        <end position="148"/>
    </location>
</feature>
<dbReference type="PANTHER" id="PTHR14928">
    <property type="entry name" value="MICRO-RNA BINDING ZINC FINGER CCCH DOMAIN-CONTAINING PROTEIN 7"/>
    <property type="match status" value="1"/>
</dbReference>
<dbReference type="PANTHER" id="PTHR14928:SF14">
    <property type="entry name" value="ACETAZOLAMIDE CONFERRING RESISTANCE PROTEIN ZAM"/>
    <property type="match status" value="1"/>
</dbReference>
<feature type="compositionally biased region" description="Polar residues" evidence="1">
    <location>
        <begin position="230"/>
        <end position="242"/>
    </location>
</feature>
<feature type="compositionally biased region" description="Polar residues" evidence="1">
    <location>
        <begin position="191"/>
        <end position="203"/>
    </location>
</feature>
<name>A0A8B8A2Y0_ACAPL</name>
<dbReference type="InterPro" id="IPR056787">
    <property type="entry name" value="OB_HELZ2"/>
</dbReference>
<dbReference type="KEGG" id="aplc:110991168"/>
<gene>
    <name evidence="4" type="primary">LOC110991168</name>
</gene>
<feature type="region of interest" description="Disordered" evidence="1">
    <location>
        <begin position="437"/>
        <end position="456"/>
    </location>
</feature>